<evidence type="ECO:0000256" key="3">
    <source>
        <dbReference type="PROSITE-ProRule" id="PRU01106"/>
    </source>
</evidence>
<keyword evidence="6" id="KW-1185">Reference proteome</keyword>
<dbReference type="GO" id="GO:0052816">
    <property type="term" value="F:long-chain fatty acyl-CoA hydrolase activity"/>
    <property type="evidence" value="ECO:0007669"/>
    <property type="project" value="TreeGrafter"/>
</dbReference>
<dbReference type="Gene3D" id="3.10.129.10">
    <property type="entry name" value="Hotdog Thioesterase"/>
    <property type="match status" value="2"/>
</dbReference>
<gene>
    <name evidence="5" type="ORF">JGU71_23485</name>
</gene>
<keyword evidence="2 3" id="KW-0378">Hydrolase</keyword>
<dbReference type="InterPro" id="IPR006683">
    <property type="entry name" value="Thioestr_dom"/>
</dbReference>
<dbReference type="PANTHER" id="PTHR11049:SF16">
    <property type="entry name" value="PROTEIN VDLD"/>
    <property type="match status" value="1"/>
</dbReference>
<evidence type="ECO:0000256" key="2">
    <source>
        <dbReference type="ARBA" id="ARBA00022801"/>
    </source>
</evidence>
<dbReference type="AlphaFoldDB" id="A0A934U6F1"/>
<dbReference type="PROSITE" id="PS51770">
    <property type="entry name" value="HOTDOG_ACOT"/>
    <property type="match status" value="2"/>
</dbReference>
<comment type="caution">
    <text evidence="5">The sequence shown here is derived from an EMBL/GenBank/DDBJ whole genome shotgun (WGS) entry which is preliminary data.</text>
</comment>
<dbReference type="GO" id="GO:0006637">
    <property type="term" value="P:acyl-CoA metabolic process"/>
    <property type="evidence" value="ECO:0007669"/>
    <property type="project" value="TreeGrafter"/>
</dbReference>
<dbReference type="SUPFAM" id="SSF54637">
    <property type="entry name" value="Thioesterase/thiol ester dehydrase-isomerase"/>
    <property type="match status" value="2"/>
</dbReference>
<dbReference type="RefSeq" id="WP_199706909.1">
    <property type="nucleotide sequence ID" value="NZ_JAEMNV010000008.1"/>
</dbReference>
<dbReference type="GO" id="GO:0005829">
    <property type="term" value="C:cytosol"/>
    <property type="evidence" value="ECO:0007669"/>
    <property type="project" value="TreeGrafter"/>
</dbReference>
<dbReference type="PANTHER" id="PTHR11049">
    <property type="entry name" value="ACYL COENZYME A THIOESTER HYDROLASE"/>
    <property type="match status" value="1"/>
</dbReference>
<sequence>MTRIFGSDQPVSSASATVLRFLAKASDAGYGERIDGGRVLEWIDKAGYACATGWSGLYCVTAYVGNIRFALPIAVGDLVEIGARVVHTGRSSMHILVSVSSGAPHTRETVENAQCLTVFVAVDENGKPARVPSWSPRTVIEQRRHLAARRRITVRADIEAAMATQTYDDGAESPSAILRFLAVPTDVNWGGKVHGGNLMRWIDEAAFVCASQWSRQRAIAAYVGGIRFYRPLPIGNKIEVTARLIHTSDTRMHIDVHVRSINPRTGAGEVAAHGLAIFVALDKHGRATTVPRWLPVTDEDRRLDQHAQNLLEIRRRAETA</sequence>
<feature type="domain" description="HotDog ACOT-type" evidence="4">
    <location>
        <begin position="13"/>
        <end position="125"/>
    </location>
</feature>
<evidence type="ECO:0000259" key="4">
    <source>
        <dbReference type="PROSITE" id="PS51770"/>
    </source>
</evidence>
<feature type="domain" description="HotDog ACOT-type" evidence="4">
    <location>
        <begin position="172"/>
        <end position="284"/>
    </location>
</feature>
<dbReference type="EMBL" id="JAEMNV010000008">
    <property type="protein sequence ID" value="MBJ8341853.1"/>
    <property type="molecule type" value="Genomic_DNA"/>
</dbReference>
<dbReference type="InterPro" id="IPR033120">
    <property type="entry name" value="HOTDOG_ACOT"/>
</dbReference>
<reference evidence="5" key="1">
    <citation type="submission" date="2020-12" db="EMBL/GenBank/DDBJ databases">
        <title>Antrihabitans popcorni sp. nov. and Antrihabitans auranticaus sp. nov., isolated from a larva cave.</title>
        <authorList>
            <person name="Lee S.D."/>
            <person name="Kim I.S."/>
        </authorList>
    </citation>
    <scope>NUCLEOTIDE SEQUENCE</scope>
    <source>
        <strain evidence="5">YC3-6</strain>
    </source>
</reference>
<dbReference type="CDD" id="cd03442">
    <property type="entry name" value="BFIT_BACH"/>
    <property type="match status" value="2"/>
</dbReference>
<accession>A0A934U6F1</accession>
<protein>
    <submittedName>
        <fullName evidence="5">Acyl-CoA thioesterase</fullName>
    </submittedName>
</protein>
<dbReference type="Pfam" id="PF03061">
    <property type="entry name" value="4HBT"/>
    <property type="match status" value="2"/>
</dbReference>
<organism evidence="5 6">
    <name type="scientific">Antrihabitans stalagmiti</name>
    <dbReference type="NCBI Taxonomy" id="2799499"/>
    <lineage>
        <taxon>Bacteria</taxon>
        <taxon>Bacillati</taxon>
        <taxon>Actinomycetota</taxon>
        <taxon>Actinomycetes</taxon>
        <taxon>Mycobacteriales</taxon>
        <taxon>Nocardiaceae</taxon>
        <taxon>Antrihabitans</taxon>
    </lineage>
</organism>
<comment type="similarity">
    <text evidence="1">Belongs to the acyl coenzyme A hydrolase family.</text>
</comment>
<dbReference type="InterPro" id="IPR040170">
    <property type="entry name" value="Cytosol_ACT"/>
</dbReference>
<dbReference type="InterPro" id="IPR029069">
    <property type="entry name" value="HotDog_dom_sf"/>
</dbReference>
<name>A0A934U6F1_9NOCA</name>
<dbReference type="Proteomes" id="UP000655868">
    <property type="component" value="Unassembled WGS sequence"/>
</dbReference>
<evidence type="ECO:0000313" key="5">
    <source>
        <dbReference type="EMBL" id="MBJ8341853.1"/>
    </source>
</evidence>
<evidence type="ECO:0000256" key="1">
    <source>
        <dbReference type="ARBA" id="ARBA00010458"/>
    </source>
</evidence>
<evidence type="ECO:0000313" key="6">
    <source>
        <dbReference type="Proteomes" id="UP000655868"/>
    </source>
</evidence>
<proteinExistence type="inferred from homology"/>